<feature type="transmembrane region" description="Helical" evidence="7">
    <location>
        <begin position="242"/>
        <end position="262"/>
    </location>
</feature>
<feature type="transmembrane region" description="Helical" evidence="7">
    <location>
        <begin position="115"/>
        <end position="136"/>
    </location>
</feature>
<sequence length="400" mass="44937">MEALLKPVSSTFSLQKYSPPDARGKMLNCFLTRDSLCFTARKIPVSSPHDIHRKWNVKKSFKLSALASNDEGYIEKLPHEKYMSANNELSSKRVDGYPNLILKKLKTFYQFCRPYALMGIEIVTLSVAFLPVRSIADLSPTFFVEVLLVMAMQTLNHIYIIAMNELFDVEIDKINKQYLPLVSRELSTRDVVVIAFLDIILSIGIVLMSKSPTLLAALVVNFICGTGYSVNLPFLRWKKHPLLAISTTVAGCAFGVHIFNFIHIQKVLGRPNLITKSLIFQTTMMSLYTIVGVILKDIPDIDGDRANGIDTLSIRFGEERAFAIGLNVLFAIHGLGMIVGASSSLWFGKIITVLGHLTLALVYWQRSRQIDPKNKSSAQSFYMLLWKLASISNLLTHFIR</sequence>
<keyword evidence="3" id="KW-0808">Transferase</keyword>
<evidence type="ECO:0000256" key="4">
    <source>
        <dbReference type="ARBA" id="ARBA00022692"/>
    </source>
</evidence>
<feature type="transmembrane region" description="Helical" evidence="7">
    <location>
        <begin position="321"/>
        <end position="340"/>
    </location>
</feature>
<proteinExistence type="inferred from homology"/>
<feature type="transmembrane region" description="Helical" evidence="7">
    <location>
        <begin position="142"/>
        <end position="167"/>
    </location>
</feature>
<evidence type="ECO:0000256" key="3">
    <source>
        <dbReference type="ARBA" id="ARBA00022679"/>
    </source>
</evidence>
<comment type="similarity">
    <text evidence="2">Belongs to the UbiA prenyltransferase family.</text>
</comment>
<accession>A0A9Q0L3U8</accession>
<feature type="transmembrane region" description="Helical" evidence="7">
    <location>
        <begin position="214"/>
        <end position="235"/>
    </location>
</feature>
<dbReference type="InterPro" id="IPR000537">
    <property type="entry name" value="UbiA_prenyltransferase"/>
</dbReference>
<dbReference type="Pfam" id="PF01040">
    <property type="entry name" value="UbiA"/>
    <property type="match status" value="1"/>
</dbReference>
<gene>
    <name evidence="8" type="ORF">NE237_032834</name>
</gene>
<keyword evidence="4 7" id="KW-0812">Transmembrane</keyword>
<organism evidence="8 9">
    <name type="scientific">Protea cynaroides</name>
    <dbReference type="NCBI Taxonomy" id="273540"/>
    <lineage>
        <taxon>Eukaryota</taxon>
        <taxon>Viridiplantae</taxon>
        <taxon>Streptophyta</taxon>
        <taxon>Embryophyta</taxon>
        <taxon>Tracheophyta</taxon>
        <taxon>Spermatophyta</taxon>
        <taxon>Magnoliopsida</taxon>
        <taxon>Proteales</taxon>
        <taxon>Proteaceae</taxon>
        <taxon>Protea</taxon>
    </lineage>
</organism>
<dbReference type="PANTHER" id="PTHR43009">
    <property type="entry name" value="HOMOGENTISATE SOLANESYLTRANSFERASE, CHLOROPLASTIC"/>
    <property type="match status" value="1"/>
</dbReference>
<dbReference type="InterPro" id="IPR044878">
    <property type="entry name" value="UbiA_sf"/>
</dbReference>
<evidence type="ECO:0000256" key="5">
    <source>
        <dbReference type="ARBA" id="ARBA00022989"/>
    </source>
</evidence>
<dbReference type="GO" id="GO:0016765">
    <property type="term" value="F:transferase activity, transferring alkyl or aryl (other than methyl) groups"/>
    <property type="evidence" value="ECO:0007669"/>
    <property type="project" value="InterPro"/>
</dbReference>
<evidence type="ECO:0000256" key="7">
    <source>
        <dbReference type="SAM" id="Phobius"/>
    </source>
</evidence>
<reference evidence="8" key="1">
    <citation type="journal article" date="2023" name="Plant J.">
        <title>The genome of the king protea, Protea cynaroides.</title>
        <authorList>
            <person name="Chang J."/>
            <person name="Duong T.A."/>
            <person name="Schoeman C."/>
            <person name="Ma X."/>
            <person name="Roodt D."/>
            <person name="Barker N."/>
            <person name="Li Z."/>
            <person name="Van de Peer Y."/>
            <person name="Mizrachi E."/>
        </authorList>
    </citation>
    <scope>NUCLEOTIDE SEQUENCE</scope>
    <source>
        <tissue evidence="8">Young leaves</tissue>
    </source>
</reference>
<evidence type="ECO:0000256" key="2">
    <source>
        <dbReference type="ARBA" id="ARBA00005985"/>
    </source>
</evidence>
<evidence type="ECO:0000256" key="6">
    <source>
        <dbReference type="ARBA" id="ARBA00023136"/>
    </source>
</evidence>
<keyword evidence="9" id="KW-1185">Reference proteome</keyword>
<comment type="caution">
    <text evidence="8">The sequence shown here is derived from an EMBL/GenBank/DDBJ whole genome shotgun (WGS) entry which is preliminary data.</text>
</comment>
<dbReference type="Proteomes" id="UP001141806">
    <property type="component" value="Unassembled WGS sequence"/>
</dbReference>
<dbReference type="Gene3D" id="1.10.357.140">
    <property type="entry name" value="UbiA prenyltransferase"/>
    <property type="match status" value="1"/>
</dbReference>
<evidence type="ECO:0000256" key="1">
    <source>
        <dbReference type="ARBA" id="ARBA00004508"/>
    </source>
</evidence>
<dbReference type="PANTHER" id="PTHR43009:SF7">
    <property type="entry name" value="HOMOGENTISATE GERANYLGERANYLTRANSFERASE, CHLOROPLASTIC"/>
    <property type="match status" value="1"/>
</dbReference>
<dbReference type="EMBL" id="JAMYWD010000001">
    <property type="protein sequence ID" value="KAJ4981997.1"/>
    <property type="molecule type" value="Genomic_DNA"/>
</dbReference>
<protein>
    <submittedName>
        <fullName evidence="8">Uncharacterized protein</fullName>
    </submittedName>
</protein>
<dbReference type="AlphaFoldDB" id="A0A9Q0L3U8"/>
<name>A0A9Q0L3U8_9MAGN</name>
<comment type="subcellular location">
    <subcellularLocation>
        <location evidence="1">Plastid</location>
        <location evidence="1">Chloroplast membrane</location>
        <topology evidence="1">Multi-pass membrane protein</topology>
    </subcellularLocation>
</comment>
<keyword evidence="5 7" id="KW-1133">Transmembrane helix</keyword>
<dbReference type="OrthoDB" id="1571856at2759"/>
<feature type="transmembrane region" description="Helical" evidence="7">
    <location>
        <begin position="274"/>
        <end position="295"/>
    </location>
</feature>
<keyword evidence="6 7" id="KW-0472">Membrane</keyword>
<dbReference type="GO" id="GO:0016020">
    <property type="term" value="C:membrane"/>
    <property type="evidence" value="ECO:0007669"/>
    <property type="project" value="UniProtKB-SubCell"/>
</dbReference>
<feature type="transmembrane region" description="Helical" evidence="7">
    <location>
        <begin position="346"/>
        <end position="364"/>
    </location>
</feature>
<feature type="transmembrane region" description="Helical" evidence="7">
    <location>
        <begin position="188"/>
        <end position="208"/>
    </location>
</feature>
<dbReference type="Gene3D" id="1.20.120.1780">
    <property type="entry name" value="UbiA prenyltransferase"/>
    <property type="match status" value="1"/>
</dbReference>
<evidence type="ECO:0000313" key="8">
    <source>
        <dbReference type="EMBL" id="KAJ4981997.1"/>
    </source>
</evidence>
<evidence type="ECO:0000313" key="9">
    <source>
        <dbReference type="Proteomes" id="UP001141806"/>
    </source>
</evidence>